<dbReference type="AlphaFoldDB" id="A0A3P8G9F0"/>
<reference evidence="1 2" key="1">
    <citation type="submission" date="2018-11" db="EMBL/GenBank/DDBJ databases">
        <authorList>
            <consortium name="Pathogen Informatics"/>
        </authorList>
    </citation>
    <scope>NUCLEOTIDE SEQUENCE [LARGE SCALE GENOMIC DNA]</scope>
    <source>
        <strain evidence="1 2">Zambia</strain>
    </source>
</reference>
<name>A0A3P8G9F0_9TREM</name>
<evidence type="ECO:0000313" key="1">
    <source>
        <dbReference type="EMBL" id="VDP31629.1"/>
    </source>
</evidence>
<sequence>MCTVFPTNQLASLLIPFNELLLSERSVGSSEFSEDQVWTVASVIPQHLLSFKYSFSSTRVDWCPFVVMTLHTCGTYDKRIQKYFCHQIVSSLHLFFSLRGLLDIHNNCINGLLEIDLRLAYTLLRLRSFYHEEVVQVQKMLQSQDSKHENNKLGE</sequence>
<gene>
    <name evidence="1" type="ORF">SMRZ_LOCUS19449</name>
</gene>
<keyword evidence="2" id="KW-1185">Reference proteome</keyword>
<protein>
    <submittedName>
        <fullName evidence="1">Uncharacterized protein</fullName>
    </submittedName>
</protein>
<evidence type="ECO:0000313" key="2">
    <source>
        <dbReference type="Proteomes" id="UP000277204"/>
    </source>
</evidence>
<dbReference type="Proteomes" id="UP000277204">
    <property type="component" value="Unassembled WGS sequence"/>
</dbReference>
<accession>A0A3P8G9F0</accession>
<dbReference type="EMBL" id="UZAI01017969">
    <property type="protein sequence ID" value="VDP31629.1"/>
    <property type="molecule type" value="Genomic_DNA"/>
</dbReference>
<organism evidence="1 2">
    <name type="scientific">Schistosoma margrebowiei</name>
    <dbReference type="NCBI Taxonomy" id="48269"/>
    <lineage>
        <taxon>Eukaryota</taxon>
        <taxon>Metazoa</taxon>
        <taxon>Spiralia</taxon>
        <taxon>Lophotrochozoa</taxon>
        <taxon>Platyhelminthes</taxon>
        <taxon>Trematoda</taxon>
        <taxon>Digenea</taxon>
        <taxon>Strigeidida</taxon>
        <taxon>Schistosomatoidea</taxon>
        <taxon>Schistosomatidae</taxon>
        <taxon>Schistosoma</taxon>
    </lineage>
</organism>
<proteinExistence type="predicted"/>